<evidence type="ECO:0000313" key="1">
    <source>
        <dbReference type="EMBL" id="MPD03071.1"/>
    </source>
</evidence>
<sequence>MKIQLLRGQKQAVNISSSADTIKPALHTLI</sequence>
<organism evidence="1 2">
    <name type="scientific">Portunus trituberculatus</name>
    <name type="common">Swimming crab</name>
    <name type="synonym">Neptunus trituberculatus</name>
    <dbReference type="NCBI Taxonomy" id="210409"/>
    <lineage>
        <taxon>Eukaryota</taxon>
        <taxon>Metazoa</taxon>
        <taxon>Ecdysozoa</taxon>
        <taxon>Arthropoda</taxon>
        <taxon>Crustacea</taxon>
        <taxon>Multicrustacea</taxon>
        <taxon>Malacostraca</taxon>
        <taxon>Eumalacostraca</taxon>
        <taxon>Eucarida</taxon>
        <taxon>Decapoda</taxon>
        <taxon>Pleocyemata</taxon>
        <taxon>Brachyura</taxon>
        <taxon>Eubrachyura</taxon>
        <taxon>Portunoidea</taxon>
        <taxon>Portunidae</taxon>
        <taxon>Portuninae</taxon>
        <taxon>Portunus</taxon>
    </lineage>
</organism>
<gene>
    <name evidence="1" type="ORF">E2C01_098689</name>
</gene>
<proteinExistence type="predicted"/>
<comment type="caution">
    <text evidence="1">The sequence shown here is derived from an EMBL/GenBank/DDBJ whole genome shotgun (WGS) entry which is preliminary data.</text>
</comment>
<dbReference type="Proteomes" id="UP000324222">
    <property type="component" value="Unassembled WGS sequence"/>
</dbReference>
<evidence type="ECO:0000313" key="2">
    <source>
        <dbReference type="Proteomes" id="UP000324222"/>
    </source>
</evidence>
<accession>A0A5B7K1V2</accession>
<keyword evidence="2" id="KW-1185">Reference proteome</keyword>
<dbReference type="EMBL" id="VSRR010134484">
    <property type="protein sequence ID" value="MPD03071.1"/>
    <property type="molecule type" value="Genomic_DNA"/>
</dbReference>
<reference evidence="1 2" key="1">
    <citation type="submission" date="2019-05" db="EMBL/GenBank/DDBJ databases">
        <title>Another draft genome of Portunus trituberculatus and its Hox gene families provides insights of decapod evolution.</title>
        <authorList>
            <person name="Jeong J.-H."/>
            <person name="Song I."/>
            <person name="Kim S."/>
            <person name="Choi T."/>
            <person name="Kim D."/>
            <person name="Ryu S."/>
            <person name="Kim W."/>
        </authorList>
    </citation>
    <scope>NUCLEOTIDE SEQUENCE [LARGE SCALE GENOMIC DNA]</scope>
    <source>
        <tissue evidence="1">Muscle</tissue>
    </source>
</reference>
<name>A0A5B7K1V2_PORTR</name>
<dbReference type="AlphaFoldDB" id="A0A5B7K1V2"/>
<protein>
    <submittedName>
        <fullName evidence="1">Uncharacterized protein</fullName>
    </submittedName>
</protein>